<dbReference type="AlphaFoldDB" id="A0A917M9L2"/>
<dbReference type="GO" id="GO:0007165">
    <property type="term" value="P:signal transduction"/>
    <property type="evidence" value="ECO:0007669"/>
    <property type="project" value="TreeGrafter"/>
</dbReference>
<dbReference type="SUPFAM" id="SSF50156">
    <property type="entry name" value="PDZ domain-like"/>
    <property type="match status" value="1"/>
</dbReference>
<dbReference type="GO" id="GO:0030288">
    <property type="term" value="C:outer membrane-bounded periplasmic space"/>
    <property type="evidence" value="ECO:0007669"/>
    <property type="project" value="TreeGrafter"/>
</dbReference>
<name>A0A917M9L2_9BACT</name>
<accession>A0A917M9L2</accession>
<dbReference type="InterPro" id="IPR036034">
    <property type="entry name" value="PDZ_sf"/>
</dbReference>
<comment type="caution">
    <text evidence="2">The sequence shown here is derived from an EMBL/GenBank/DDBJ whole genome shotgun (WGS) entry which is preliminary data.</text>
</comment>
<dbReference type="RefSeq" id="WP_188555332.1">
    <property type="nucleotide sequence ID" value="NZ_BMGT01000004.1"/>
</dbReference>
<dbReference type="PANTHER" id="PTHR32060:SF30">
    <property type="entry name" value="CARBOXY-TERMINAL PROCESSING PROTEASE CTPA"/>
    <property type="match status" value="1"/>
</dbReference>
<dbReference type="EMBL" id="BMGT01000004">
    <property type="protein sequence ID" value="GGG86376.1"/>
    <property type="molecule type" value="Genomic_DNA"/>
</dbReference>
<keyword evidence="3" id="KW-1185">Reference proteome</keyword>
<gene>
    <name evidence="2" type="ORF">GCM10011585_32870</name>
</gene>
<protein>
    <recommendedName>
        <fullName evidence="1">Tail specific protease domain-containing protein</fullName>
    </recommendedName>
</protein>
<evidence type="ECO:0000313" key="2">
    <source>
        <dbReference type="EMBL" id="GGG86376.1"/>
    </source>
</evidence>
<proteinExistence type="predicted"/>
<reference evidence="2" key="1">
    <citation type="journal article" date="2014" name="Int. J. Syst. Evol. Microbiol.">
        <title>Complete genome sequence of Corynebacterium casei LMG S-19264T (=DSM 44701T), isolated from a smear-ripened cheese.</title>
        <authorList>
            <consortium name="US DOE Joint Genome Institute (JGI-PGF)"/>
            <person name="Walter F."/>
            <person name="Albersmeier A."/>
            <person name="Kalinowski J."/>
            <person name="Ruckert C."/>
        </authorList>
    </citation>
    <scope>NUCLEOTIDE SEQUENCE</scope>
    <source>
        <strain evidence="2">CGMCC 1.12997</strain>
    </source>
</reference>
<dbReference type="InterPro" id="IPR041489">
    <property type="entry name" value="PDZ_6"/>
</dbReference>
<reference evidence="2" key="2">
    <citation type="submission" date="2020-09" db="EMBL/GenBank/DDBJ databases">
        <authorList>
            <person name="Sun Q."/>
            <person name="Zhou Y."/>
        </authorList>
    </citation>
    <scope>NUCLEOTIDE SEQUENCE</scope>
    <source>
        <strain evidence="2">CGMCC 1.12997</strain>
    </source>
</reference>
<feature type="domain" description="Tail specific protease" evidence="1">
    <location>
        <begin position="222"/>
        <end position="413"/>
    </location>
</feature>
<dbReference type="InterPro" id="IPR029045">
    <property type="entry name" value="ClpP/crotonase-like_dom_sf"/>
</dbReference>
<dbReference type="SUPFAM" id="SSF52096">
    <property type="entry name" value="ClpP/crotonase"/>
    <property type="match status" value="1"/>
</dbReference>
<dbReference type="Proteomes" id="UP000647241">
    <property type="component" value="Unassembled WGS sequence"/>
</dbReference>
<organism evidence="2 3">
    <name type="scientific">Edaphobacter dinghuensis</name>
    <dbReference type="NCBI Taxonomy" id="1560005"/>
    <lineage>
        <taxon>Bacteria</taxon>
        <taxon>Pseudomonadati</taxon>
        <taxon>Acidobacteriota</taxon>
        <taxon>Terriglobia</taxon>
        <taxon>Terriglobales</taxon>
        <taxon>Acidobacteriaceae</taxon>
        <taxon>Edaphobacter</taxon>
    </lineage>
</organism>
<evidence type="ECO:0000259" key="1">
    <source>
        <dbReference type="SMART" id="SM00245"/>
    </source>
</evidence>
<dbReference type="GO" id="GO:0006508">
    <property type="term" value="P:proteolysis"/>
    <property type="evidence" value="ECO:0007669"/>
    <property type="project" value="InterPro"/>
</dbReference>
<dbReference type="GO" id="GO:0008236">
    <property type="term" value="F:serine-type peptidase activity"/>
    <property type="evidence" value="ECO:0007669"/>
    <property type="project" value="InterPro"/>
</dbReference>
<sequence>MDLKALLIRIRRMRQTRMTTKRREKVLDSLSAQVASKLFDPEKKGGQWATALGDHRSAILAATSEQEFEREVLMVLLTLGISHVGFYHEDLTRCTAKMALASTYVPQAFRGEQYWTFQDVHAGGPAAKAGIRPGDILLSVDDRSYRPFEHPHFSMGSTVSVEVISRANHQETKHVTIPLVAPKSGQLPYIEPDPLVQTRRLAHDTGYIKICAYPGAIGVDIANDISKSLKTLGDIRRLIIDLRGNTGGGIGILRLMSYLSPVSLPAGIFQHGKLTATSQISDQGFLLDRIPRNTLERYLLTVRYFAMLGARCITRRRLPVTLATESLGPQPFHNRIVLLINQHTASANEILLAFAKENKLAIIVGEASPGRLLAGDKIKLPYGYRLTLPVGELRTAQGNNVEGNPIAPHVPVPFDPELAREGHDNQLKVALDVVSKL</sequence>
<dbReference type="Pfam" id="PF17820">
    <property type="entry name" value="PDZ_6"/>
    <property type="match status" value="1"/>
</dbReference>
<dbReference type="PANTHER" id="PTHR32060">
    <property type="entry name" value="TAIL-SPECIFIC PROTEASE"/>
    <property type="match status" value="1"/>
</dbReference>
<dbReference type="GO" id="GO:0004175">
    <property type="term" value="F:endopeptidase activity"/>
    <property type="evidence" value="ECO:0007669"/>
    <property type="project" value="TreeGrafter"/>
</dbReference>
<evidence type="ECO:0000313" key="3">
    <source>
        <dbReference type="Proteomes" id="UP000647241"/>
    </source>
</evidence>
<dbReference type="InterPro" id="IPR005151">
    <property type="entry name" value="Tail-specific_protease"/>
</dbReference>
<dbReference type="SMART" id="SM00245">
    <property type="entry name" value="TSPc"/>
    <property type="match status" value="1"/>
</dbReference>
<dbReference type="Pfam" id="PF03572">
    <property type="entry name" value="Peptidase_S41"/>
    <property type="match status" value="1"/>
</dbReference>
<dbReference type="Gene3D" id="2.30.42.10">
    <property type="match status" value="1"/>
</dbReference>
<dbReference type="Gene3D" id="3.90.226.10">
    <property type="entry name" value="2-enoyl-CoA Hydratase, Chain A, domain 1"/>
    <property type="match status" value="1"/>
</dbReference>